<evidence type="ECO:0000313" key="14">
    <source>
        <dbReference type="Proteomes" id="UP001347796"/>
    </source>
</evidence>
<keyword evidence="5" id="KW-0809">Transit peptide</keyword>
<keyword evidence="14" id="KW-1185">Reference proteome</keyword>
<dbReference type="InterPro" id="IPR050188">
    <property type="entry name" value="RluA_PseudoU_synthase"/>
</dbReference>
<dbReference type="GO" id="GO:0001522">
    <property type="term" value="P:pseudouridine synthesis"/>
    <property type="evidence" value="ECO:0007669"/>
    <property type="project" value="InterPro"/>
</dbReference>
<evidence type="ECO:0000256" key="11">
    <source>
        <dbReference type="SAM" id="MobiDB-lite"/>
    </source>
</evidence>
<feature type="compositionally biased region" description="Low complexity" evidence="11">
    <location>
        <begin position="195"/>
        <end position="206"/>
    </location>
</feature>
<feature type="region of interest" description="Disordered" evidence="11">
    <location>
        <begin position="118"/>
        <end position="211"/>
    </location>
</feature>
<dbReference type="GO" id="GO:0005739">
    <property type="term" value="C:mitochondrion"/>
    <property type="evidence" value="ECO:0007669"/>
    <property type="project" value="UniProtKB-SubCell"/>
</dbReference>
<accession>A0AAN8Q274</accession>
<evidence type="ECO:0000256" key="6">
    <source>
        <dbReference type="ARBA" id="ARBA00023128"/>
    </source>
</evidence>
<name>A0AAN8Q274_PATCE</name>
<dbReference type="GO" id="GO:0009982">
    <property type="term" value="F:pseudouridine synthase activity"/>
    <property type="evidence" value="ECO:0007669"/>
    <property type="project" value="InterPro"/>
</dbReference>
<proteinExistence type="inferred from homology"/>
<comment type="catalytic activity">
    <reaction evidence="8">
        <text>a uridine in tRNA = a pseudouridine in tRNA</text>
        <dbReference type="Rhea" id="RHEA:54572"/>
        <dbReference type="Rhea" id="RHEA-COMP:13339"/>
        <dbReference type="Rhea" id="RHEA-COMP:13934"/>
        <dbReference type="ChEBI" id="CHEBI:65314"/>
        <dbReference type="ChEBI" id="CHEBI:65315"/>
    </reaction>
</comment>
<feature type="compositionally biased region" description="Polar residues" evidence="11">
    <location>
        <begin position="179"/>
        <end position="190"/>
    </location>
</feature>
<gene>
    <name evidence="13" type="ORF">SNE40_001887</name>
</gene>
<evidence type="ECO:0000256" key="7">
    <source>
        <dbReference type="ARBA" id="ARBA00023235"/>
    </source>
</evidence>
<dbReference type="GO" id="GO:0003723">
    <property type="term" value="F:RNA binding"/>
    <property type="evidence" value="ECO:0007669"/>
    <property type="project" value="InterPro"/>
</dbReference>
<evidence type="ECO:0000256" key="4">
    <source>
        <dbReference type="ARBA" id="ARBA00010876"/>
    </source>
</evidence>
<evidence type="ECO:0000256" key="2">
    <source>
        <dbReference type="ARBA" id="ARBA00001896"/>
    </source>
</evidence>
<organism evidence="13 14">
    <name type="scientific">Patella caerulea</name>
    <name type="common">Rayed Mediterranean limpet</name>
    <dbReference type="NCBI Taxonomy" id="87958"/>
    <lineage>
        <taxon>Eukaryota</taxon>
        <taxon>Metazoa</taxon>
        <taxon>Spiralia</taxon>
        <taxon>Lophotrochozoa</taxon>
        <taxon>Mollusca</taxon>
        <taxon>Gastropoda</taxon>
        <taxon>Patellogastropoda</taxon>
        <taxon>Patelloidea</taxon>
        <taxon>Patellidae</taxon>
        <taxon>Patella</taxon>
    </lineage>
</organism>
<feature type="region of interest" description="Disordered" evidence="11">
    <location>
        <begin position="400"/>
        <end position="419"/>
    </location>
</feature>
<evidence type="ECO:0000313" key="13">
    <source>
        <dbReference type="EMBL" id="KAK6189920.1"/>
    </source>
</evidence>
<protein>
    <recommendedName>
        <fullName evidence="9">Pseudouridylate synthase RPUSD4, mitochondrial</fullName>
    </recommendedName>
    <alternativeName>
        <fullName evidence="10">RNA pseudouridylate synthase domain-containing protein 4</fullName>
    </alternativeName>
</protein>
<dbReference type="Proteomes" id="UP001347796">
    <property type="component" value="Unassembled WGS sequence"/>
</dbReference>
<keyword evidence="7" id="KW-0413">Isomerase</keyword>
<evidence type="ECO:0000259" key="12">
    <source>
        <dbReference type="Pfam" id="PF00849"/>
    </source>
</evidence>
<dbReference type="InterPro" id="IPR006145">
    <property type="entry name" value="PsdUridine_synth_RsuA/RluA"/>
</dbReference>
<dbReference type="PANTHER" id="PTHR21600:SF83">
    <property type="entry name" value="PSEUDOURIDYLATE SYNTHASE RPUSD4, MITOCHONDRIAL"/>
    <property type="match status" value="1"/>
</dbReference>
<comment type="similarity">
    <text evidence="4">Belongs to the pseudouridine synthase RluA family.</text>
</comment>
<evidence type="ECO:0000256" key="5">
    <source>
        <dbReference type="ARBA" id="ARBA00022946"/>
    </source>
</evidence>
<feature type="compositionally biased region" description="Basic and acidic residues" evidence="11">
    <location>
        <begin position="131"/>
        <end position="142"/>
    </location>
</feature>
<reference evidence="13 14" key="1">
    <citation type="submission" date="2024-01" db="EMBL/GenBank/DDBJ databases">
        <title>The genome of the rayed Mediterranean limpet Patella caerulea (Linnaeus, 1758).</title>
        <authorList>
            <person name="Anh-Thu Weber A."/>
            <person name="Halstead-Nussloch G."/>
        </authorList>
    </citation>
    <scope>NUCLEOTIDE SEQUENCE [LARGE SCALE GENOMIC DNA]</scope>
    <source>
        <strain evidence="13">AATW-2023a</strain>
        <tissue evidence="13">Whole specimen</tissue>
    </source>
</reference>
<feature type="compositionally biased region" description="Basic and acidic residues" evidence="11">
    <location>
        <begin position="400"/>
        <end position="413"/>
    </location>
</feature>
<comment type="catalytic activity">
    <reaction evidence="2">
        <text>uridine in 5S rRNA = pseudouridine in 5S rRNA</text>
        <dbReference type="Rhea" id="RHEA:47036"/>
        <dbReference type="Rhea" id="RHEA-COMP:11730"/>
        <dbReference type="Rhea" id="RHEA-COMP:11731"/>
        <dbReference type="ChEBI" id="CHEBI:65314"/>
        <dbReference type="ChEBI" id="CHEBI:65315"/>
    </reaction>
</comment>
<dbReference type="EMBL" id="JAZGQO010000002">
    <property type="protein sequence ID" value="KAK6189920.1"/>
    <property type="molecule type" value="Genomic_DNA"/>
</dbReference>
<dbReference type="SUPFAM" id="SSF55120">
    <property type="entry name" value="Pseudouridine synthase"/>
    <property type="match status" value="1"/>
</dbReference>
<evidence type="ECO:0000256" key="10">
    <source>
        <dbReference type="ARBA" id="ARBA00041563"/>
    </source>
</evidence>
<evidence type="ECO:0000256" key="8">
    <source>
        <dbReference type="ARBA" id="ARBA00036943"/>
    </source>
</evidence>
<comment type="subcellular location">
    <subcellularLocation>
        <location evidence="3">Mitochondrion</location>
    </subcellularLocation>
</comment>
<dbReference type="InterPro" id="IPR006224">
    <property type="entry name" value="PsdUridine_synth_RluA-like_CS"/>
</dbReference>
<dbReference type="Gene3D" id="3.30.2350.10">
    <property type="entry name" value="Pseudouridine synthase"/>
    <property type="match status" value="1"/>
</dbReference>
<feature type="compositionally biased region" description="Polar residues" evidence="11">
    <location>
        <begin position="152"/>
        <end position="170"/>
    </location>
</feature>
<evidence type="ECO:0000256" key="9">
    <source>
        <dbReference type="ARBA" id="ARBA00039953"/>
    </source>
</evidence>
<evidence type="ECO:0000256" key="3">
    <source>
        <dbReference type="ARBA" id="ARBA00004173"/>
    </source>
</evidence>
<dbReference type="PROSITE" id="PS01129">
    <property type="entry name" value="PSI_RLU"/>
    <property type="match status" value="1"/>
</dbReference>
<dbReference type="Pfam" id="PF00849">
    <property type="entry name" value="PseudoU_synth_2"/>
    <property type="match status" value="1"/>
</dbReference>
<dbReference type="CDD" id="cd02869">
    <property type="entry name" value="PseudoU_synth_RluA_like"/>
    <property type="match status" value="1"/>
</dbReference>
<feature type="domain" description="Pseudouridine synthase RsuA/RluA-like" evidence="12">
    <location>
        <begin position="458"/>
        <end position="627"/>
    </location>
</feature>
<keyword evidence="6" id="KW-0496">Mitochondrion</keyword>
<sequence length="713" mass="81209">MSASMNVFRSLQQSQRFIQHSGCLHAFTVNICNVKRCHFTRRYSSNSSAERDKEDDFFGIEEFQDSANNLNTSKMDESKSKLKHPLVDNLLKMPEVSNKKQITYGSDRHSVRLDRQYRQNRSRLHMLPPRKLCDDNSREKKIYSGPRRKNLTDVTDSKYVSTPNAPTNSRSRSECPANANCTPPDHSSSHPGYPLNDNSLASSSANDDVDLGGNFIDEQYFTYSPSVNPEEQHHKQYRSNATQLPVINEPADRPIDQNIENTLNDSSNEPILDEKTSLNNNFIDDQYFEYNDSKQYNTNIYANNDLEIKNTSSKWQESRTNLNPIDEQYFGIDMNEALPQSTNKDLSEVTVSKDPKVNDKVRMEKIKQSLMDDNVNKPSKQNPKVPEKAYDIAMKIRKELNQGTQSDKKDSESTTRFSGPVDSKGFRILKHQVPDIMKTPSFMVVDVLKKSIVYDRDNIIAIDKPYGLPSHGGPGVHMSVGQLLPALAERLDPTGELSTLHLVHRLDKETTGVMLLAKTPEMASELKGYFIRREVIKKYWAITKGVPQLPEGIINIPMAQVDMGKGIHRMALKPEYQQQFYSIMKKRNINESVEAVTQYKILQQNGTAALIECQPSTGVKHQIRVHLGFGLNTPILGDHKYSHFSKLVPQKLHGDMLQKLGIRQSKVRHVPMHLHAKSLVIPEFENGRNLIVSAKLPQHFVTNMHRLKLTARR</sequence>
<comment type="caution">
    <text evidence="13">The sequence shown here is derived from an EMBL/GenBank/DDBJ whole genome shotgun (WGS) entry which is preliminary data.</text>
</comment>
<dbReference type="AlphaFoldDB" id="A0AAN8Q274"/>
<dbReference type="PANTHER" id="PTHR21600">
    <property type="entry name" value="MITOCHONDRIAL RNA PSEUDOURIDINE SYNTHASE"/>
    <property type="match status" value="1"/>
</dbReference>
<comment type="catalytic activity">
    <reaction evidence="1">
        <text>a uridine in mRNA = a pseudouridine in mRNA</text>
        <dbReference type="Rhea" id="RHEA:56644"/>
        <dbReference type="Rhea" id="RHEA-COMP:14658"/>
        <dbReference type="Rhea" id="RHEA-COMP:14659"/>
        <dbReference type="ChEBI" id="CHEBI:65314"/>
        <dbReference type="ChEBI" id="CHEBI:65315"/>
    </reaction>
</comment>
<dbReference type="FunFam" id="3.30.2350.10:FF:000015">
    <property type="entry name" value="Mitochondrial RNA pseudouridine synthase RPUSD4"/>
    <property type="match status" value="1"/>
</dbReference>
<dbReference type="InterPro" id="IPR020103">
    <property type="entry name" value="PsdUridine_synth_cat_dom_sf"/>
</dbReference>
<evidence type="ECO:0000256" key="1">
    <source>
        <dbReference type="ARBA" id="ARBA00001166"/>
    </source>
</evidence>